<evidence type="ECO:0000259" key="2">
    <source>
        <dbReference type="Pfam" id="PF11160"/>
    </source>
</evidence>
<feature type="compositionally biased region" description="Basic and acidic residues" evidence="1">
    <location>
        <begin position="43"/>
        <end position="80"/>
    </location>
</feature>
<dbReference type="InterPro" id="IPR021331">
    <property type="entry name" value="Hva1_TUDOR"/>
</dbReference>
<dbReference type="OrthoDB" id="3360421at2759"/>
<proteinExistence type="predicted"/>
<feature type="domain" description="Hypervirulence associated protein TUDOR" evidence="2">
    <location>
        <begin position="268"/>
        <end position="325"/>
    </location>
</feature>
<accession>W2S1V4</accession>
<dbReference type="AlphaFoldDB" id="W2S1V4"/>
<dbReference type="RefSeq" id="XP_008714403.1">
    <property type="nucleotide sequence ID" value="XM_008716181.1"/>
</dbReference>
<dbReference type="VEuPathDB" id="FungiDB:HMPREF1541_01824"/>
<feature type="compositionally biased region" description="Basic and acidic residues" evidence="1">
    <location>
        <begin position="196"/>
        <end position="209"/>
    </location>
</feature>
<feature type="compositionally biased region" description="Basic and acidic residues" evidence="1">
    <location>
        <begin position="1"/>
        <end position="24"/>
    </location>
</feature>
<dbReference type="InParanoid" id="W2S1V4"/>
<name>W2S1V4_CYPE1</name>
<sequence>MPPKQKYTDPKLREEVKEDIKQSDKGGAPGQWSARKAQMMASEYKKRGGDYTTPKSDKDKEQKHLDKWGEEDWQTKEGEGQAKQSDGSRKRYLPKKAWEQMDDGEKEATDQKKQKASKQGKQFVGNTDRARRARKDANEQEEEDYEGRNGGEGANEDDEKDDEGEEQEEEEEEKEKEMKGTKPQQKANAGRKRGRPQKEEDKQQEEAPAHKAQKKSATTAGVNRGQDSSKDKKDGGSQSQSGKTVGSRKDNAEAPAKQASLQRLPKKGTKAYWKAMPGWVDGDVVEVLKKGKSVDGKQVKASKDDPKVVLKSSSSGKICVHKVDNVYFD</sequence>
<reference evidence="3 4" key="1">
    <citation type="submission" date="2013-03" db="EMBL/GenBank/DDBJ databases">
        <title>The Genome Sequence of Phialophora europaea CBS 101466.</title>
        <authorList>
            <consortium name="The Broad Institute Genomics Platform"/>
            <person name="Cuomo C."/>
            <person name="de Hoog S."/>
            <person name="Gorbushina A."/>
            <person name="Walker B."/>
            <person name="Young S.K."/>
            <person name="Zeng Q."/>
            <person name="Gargeya S."/>
            <person name="Fitzgerald M."/>
            <person name="Haas B."/>
            <person name="Abouelleil A."/>
            <person name="Allen A.W."/>
            <person name="Alvarado L."/>
            <person name="Arachchi H.M."/>
            <person name="Berlin A.M."/>
            <person name="Chapman S.B."/>
            <person name="Gainer-Dewar J."/>
            <person name="Goldberg J."/>
            <person name="Griggs A."/>
            <person name="Gujja S."/>
            <person name="Hansen M."/>
            <person name="Howarth C."/>
            <person name="Imamovic A."/>
            <person name="Ireland A."/>
            <person name="Larimer J."/>
            <person name="McCowan C."/>
            <person name="Murphy C."/>
            <person name="Pearson M."/>
            <person name="Poon T.W."/>
            <person name="Priest M."/>
            <person name="Roberts A."/>
            <person name="Saif S."/>
            <person name="Shea T."/>
            <person name="Sisk P."/>
            <person name="Sykes S."/>
            <person name="Wortman J."/>
            <person name="Nusbaum C."/>
            <person name="Birren B."/>
        </authorList>
    </citation>
    <scope>NUCLEOTIDE SEQUENCE [LARGE SCALE GENOMIC DNA]</scope>
    <source>
        <strain evidence="3 4">CBS 101466</strain>
    </source>
</reference>
<dbReference type="Pfam" id="PF11160">
    <property type="entry name" value="Hva1_TUDOR"/>
    <property type="match status" value="1"/>
</dbReference>
<dbReference type="eggNOG" id="ENOG502SP6A">
    <property type="taxonomic scope" value="Eukaryota"/>
</dbReference>
<dbReference type="Proteomes" id="UP000030752">
    <property type="component" value="Unassembled WGS sequence"/>
</dbReference>
<keyword evidence="4" id="KW-1185">Reference proteome</keyword>
<dbReference type="STRING" id="1220924.W2S1V4"/>
<evidence type="ECO:0000313" key="3">
    <source>
        <dbReference type="EMBL" id="ETN42667.1"/>
    </source>
</evidence>
<evidence type="ECO:0000313" key="4">
    <source>
        <dbReference type="Proteomes" id="UP000030752"/>
    </source>
</evidence>
<dbReference type="GeneID" id="19969163"/>
<protein>
    <recommendedName>
        <fullName evidence="2">Hypervirulence associated protein TUDOR domain-containing protein</fullName>
    </recommendedName>
</protein>
<dbReference type="HOGENOM" id="CLU_079693_0_1_1"/>
<dbReference type="EMBL" id="KB822718">
    <property type="protein sequence ID" value="ETN42667.1"/>
    <property type="molecule type" value="Genomic_DNA"/>
</dbReference>
<evidence type="ECO:0000256" key="1">
    <source>
        <dbReference type="SAM" id="MobiDB-lite"/>
    </source>
</evidence>
<feature type="region of interest" description="Disordered" evidence="1">
    <location>
        <begin position="1"/>
        <end position="267"/>
    </location>
</feature>
<feature type="compositionally biased region" description="Acidic residues" evidence="1">
    <location>
        <begin position="154"/>
        <end position="174"/>
    </location>
</feature>
<gene>
    <name evidence="3" type="ORF">HMPREF1541_01824</name>
</gene>
<organism evidence="3 4">
    <name type="scientific">Cyphellophora europaea (strain CBS 101466)</name>
    <name type="common">Phialophora europaea</name>
    <dbReference type="NCBI Taxonomy" id="1220924"/>
    <lineage>
        <taxon>Eukaryota</taxon>
        <taxon>Fungi</taxon>
        <taxon>Dikarya</taxon>
        <taxon>Ascomycota</taxon>
        <taxon>Pezizomycotina</taxon>
        <taxon>Eurotiomycetes</taxon>
        <taxon>Chaetothyriomycetidae</taxon>
        <taxon>Chaetothyriales</taxon>
        <taxon>Cyphellophoraceae</taxon>
        <taxon>Cyphellophora</taxon>
    </lineage>
</organism>